<dbReference type="RefSeq" id="WP_085100287.1">
    <property type="nucleotide sequence ID" value="NZ_AP022603.1"/>
</dbReference>
<dbReference type="InterPro" id="IPR000424">
    <property type="entry name" value="Primosome_PriB/ssb"/>
</dbReference>
<protein>
    <submittedName>
        <fullName evidence="2">Uncharacterized protein</fullName>
    </submittedName>
</protein>
<dbReference type="OrthoDB" id="9809878at2"/>
<feature type="compositionally biased region" description="Acidic residues" evidence="1">
    <location>
        <begin position="127"/>
        <end position="136"/>
    </location>
</feature>
<evidence type="ECO:0000256" key="1">
    <source>
        <dbReference type="SAM" id="MobiDB-lite"/>
    </source>
</evidence>
<dbReference type="EMBL" id="LQOJ01000073">
    <property type="protein sequence ID" value="ORU96624.1"/>
    <property type="molecule type" value="Genomic_DNA"/>
</dbReference>
<dbReference type="PROSITE" id="PS50935">
    <property type="entry name" value="SSB"/>
    <property type="match status" value="1"/>
</dbReference>
<accession>A0A1X1QYT6</accession>
<dbReference type="InterPro" id="IPR012340">
    <property type="entry name" value="NA-bd_OB-fold"/>
</dbReference>
<dbReference type="Proteomes" id="UP000193484">
    <property type="component" value="Unassembled WGS sequence"/>
</dbReference>
<comment type="caution">
    <text evidence="2">The sequence shown here is derived from an EMBL/GenBank/DDBJ whole genome shotgun (WGS) entry which is preliminary data.</text>
</comment>
<reference evidence="2 3" key="1">
    <citation type="submission" date="2016-01" db="EMBL/GenBank/DDBJ databases">
        <title>The new phylogeny of the genus Mycobacterium.</title>
        <authorList>
            <person name="Tarcisio F."/>
            <person name="Conor M."/>
            <person name="Antonella G."/>
            <person name="Elisabetta G."/>
            <person name="Giulia F.S."/>
            <person name="Sara T."/>
            <person name="Anna F."/>
            <person name="Clotilde B."/>
            <person name="Roberto B."/>
            <person name="Veronica D.S."/>
            <person name="Fabio R."/>
            <person name="Monica P."/>
            <person name="Olivier J."/>
            <person name="Enrico T."/>
            <person name="Nicola S."/>
        </authorList>
    </citation>
    <scope>NUCLEOTIDE SEQUENCE [LARGE SCALE GENOMIC DNA]</scope>
    <source>
        <strain evidence="2 3">DSM 44179</strain>
    </source>
</reference>
<dbReference type="PIRSF" id="PIRSF002070">
    <property type="entry name" value="SSB"/>
    <property type="match status" value="1"/>
</dbReference>
<gene>
    <name evidence="2" type="ORF">AWC04_18655</name>
</gene>
<dbReference type="GO" id="GO:0003697">
    <property type="term" value="F:single-stranded DNA binding"/>
    <property type="evidence" value="ECO:0007669"/>
    <property type="project" value="InterPro"/>
</dbReference>
<dbReference type="STRING" id="1793.AWC04_18655"/>
<name>A0A1X1QYT6_MYCFA</name>
<dbReference type="GO" id="GO:0006260">
    <property type="term" value="P:DNA replication"/>
    <property type="evidence" value="ECO:0007669"/>
    <property type="project" value="InterPro"/>
</dbReference>
<organism evidence="2 3">
    <name type="scientific">Mycolicibacterium fallax</name>
    <name type="common">Mycobacterium fallax</name>
    <dbReference type="NCBI Taxonomy" id="1793"/>
    <lineage>
        <taxon>Bacteria</taxon>
        <taxon>Bacillati</taxon>
        <taxon>Actinomycetota</taxon>
        <taxon>Actinomycetes</taxon>
        <taxon>Mycobacteriales</taxon>
        <taxon>Mycobacteriaceae</taxon>
        <taxon>Mycolicibacterium</taxon>
    </lineage>
</organism>
<dbReference type="SUPFAM" id="SSF50249">
    <property type="entry name" value="Nucleic acid-binding proteins"/>
    <property type="match status" value="1"/>
</dbReference>
<evidence type="ECO:0000313" key="3">
    <source>
        <dbReference type="Proteomes" id="UP000193484"/>
    </source>
</evidence>
<sequence>MYGEMTLTVVGRIVTDPTRRTAGTQDVVRFRMVCNGRRLLEDGNWEDASSLFVSVNCWGRLVTGVAASLKKGDAIIAVGTVHTNEYLNRDGVPRSSLELRATAVGPDLAHYIARLEKCVPSPGPEAVEPEDPETVAEVEREPQSA</sequence>
<dbReference type="CDD" id="cd04496">
    <property type="entry name" value="SSB_OBF"/>
    <property type="match status" value="1"/>
</dbReference>
<proteinExistence type="predicted"/>
<dbReference type="InterPro" id="IPR011344">
    <property type="entry name" value="ssDNA-bd"/>
</dbReference>
<keyword evidence="3" id="KW-1185">Reference proteome</keyword>
<evidence type="ECO:0000313" key="2">
    <source>
        <dbReference type="EMBL" id="ORU96624.1"/>
    </source>
</evidence>
<dbReference type="Gene3D" id="2.40.50.140">
    <property type="entry name" value="Nucleic acid-binding proteins"/>
    <property type="match status" value="1"/>
</dbReference>
<feature type="region of interest" description="Disordered" evidence="1">
    <location>
        <begin position="120"/>
        <end position="145"/>
    </location>
</feature>
<dbReference type="AlphaFoldDB" id="A0A1X1QYT6"/>
<dbReference type="Pfam" id="PF00436">
    <property type="entry name" value="SSB"/>
    <property type="match status" value="1"/>
</dbReference>